<dbReference type="EMBL" id="VWPK01000061">
    <property type="protein sequence ID" value="KAA5609031.1"/>
    <property type="molecule type" value="Genomic_DNA"/>
</dbReference>
<proteinExistence type="predicted"/>
<dbReference type="AlphaFoldDB" id="A0A5M6IL91"/>
<gene>
    <name evidence="1" type="ORF">F1189_26125</name>
</gene>
<evidence type="ECO:0000313" key="1">
    <source>
        <dbReference type="EMBL" id="KAA5609031.1"/>
    </source>
</evidence>
<protein>
    <submittedName>
        <fullName evidence="1">Uncharacterized protein</fullName>
    </submittedName>
</protein>
<name>A0A5M6IL91_9PROT</name>
<reference evidence="1 2" key="1">
    <citation type="submission" date="2019-09" db="EMBL/GenBank/DDBJ databases">
        <title>Genome sequence of Rhodovastum atsumiense, a diverse member of the Acetobacteraceae family of non-sulfur purple photosynthetic bacteria.</title>
        <authorList>
            <person name="Meyer T."/>
            <person name="Kyndt J."/>
        </authorList>
    </citation>
    <scope>NUCLEOTIDE SEQUENCE [LARGE SCALE GENOMIC DNA]</scope>
    <source>
        <strain evidence="1 2">DSM 21279</strain>
    </source>
</reference>
<evidence type="ECO:0000313" key="2">
    <source>
        <dbReference type="Proteomes" id="UP000325255"/>
    </source>
</evidence>
<keyword evidence="2" id="KW-1185">Reference proteome</keyword>
<sequence length="62" mass="6475">MDSDDPADAAARLEVALERIAVLAQRPAAPPAAGSSADVREIAQRLDVLIAKLRAALDRSPV</sequence>
<dbReference type="Proteomes" id="UP000325255">
    <property type="component" value="Unassembled WGS sequence"/>
</dbReference>
<organism evidence="1 2">
    <name type="scientific">Rhodovastum atsumiense</name>
    <dbReference type="NCBI Taxonomy" id="504468"/>
    <lineage>
        <taxon>Bacteria</taxon>
        <taxon>Pseudomonadati</taxon>
        <taxon>Pseudomonadota</taxon>
        <taxon>Alphaproteobacteria</taxon>
        <taxon>Acetobacterales</taxon>
        <taxon>Acetobacteraceae</taxon>
        <taxon>Rhodovastum</taxon>
    </lineage>
</organism>
<dbReference type="RefSeq" id="WP_150044403.1">
    <property type="nucleotide sequence ID" value="NZ_OW485601.1"/>
</dbReference>
<comment type="caution">
    <text evidence="1">The sequence shown here is derived from an EMBL/GenBank/DDBJ whole genome shotgun (WGS) entry which is preliminary data.</text>
</comment>
<accession>A0A5M6IL91</accession>